<name>A0A2X3EXT5_KLEPN</name>
<gene>
    <name evidence="2" type="primary">frlB_4</name>
    <name evidence="2" type="ORF">NCTC9128_05862</name>
</gene>
<sequence length="159" mass="17289">MNTKEIINAVAKEIEDKGGIRQVFLVACGGSLVDMYPAKYFLDSEATKLHVGMYTANEFVYATPKTLGENSLVIVCSHGGNTPESVAAAKLAQQHQAHTITLTHNAQAQLIEYASHNILYAWGNDTNVVDNPMAIILNLCVDTLQQVEGSIITLISNRE</sequence>
<dbReference type="InterPro" id="IPR001347">
    <property type="entry name" value="SIS_dom"/>
</dbReference>
<dbReference type="PANTHER" id="PTHR30514:SF9">
    <property type="entry name" value="TRANSCRIPTIONAL REGULATOR"/>
    <property type="match status" value="1"/>
</dbReference>
<feature type="domain" description="SIS" evidence="1">
    <location>
        <begin position="10"/>
        <end position="150"/>
    </location>
</feature>
<organism evidence="2 3">
    <name type="scientific">Klebsiella pneumoniae</name>
    <dbReference type="NCBI Taxonomy" id="573"/>
    <lineage>
        <taxon>Bacteria</taxon>
        <taxon>Pseudomonadati</taxon>
        <taxon>Pseudomonadota</taxon>
        <taxon>Gammaproteobacteria</taxon>
        <taxon>Enterobacterales</taxon>
        <taxon>Enterobacteriaceae</taxon>
        <taxon>Klebsiella/Raoultella group</taxon>
        <taxon>Klebsiella</taxon>
        <taxon>Klebsiella pneumoniae complex</taxon>
    </lineage>
</organism>
<dbReference type="InterPro" id="IPR035488">
    <property type="entry name" value="FrlB_SIS"/>
</dbReference>
<keyword evidence="2" id="KW-0378">Hydrolase</keyword>
<dbReference type="SUPFAM" id="SSF53697">
    <property type="entry name" value="SIS domain"/>
    <property type="match status" value="1"/>
</dbReference>
<dbReference type="GO" id="GO:0016787">
    <property type="term" value="F:hydrolase activity"/>
    <property type="evidence" value="ECO:0007669"/>
    <property type="project" value="UniProtKB-KW"/>
</dbReference>
<dbReference type="Pfam" id="PF01380">
    <property type="entry name" value="SIS"/>
    <property type="match status" value="1"/>
</dbReference>
<keyword evidence="2" id="KW-0413">Isomerase</keyword>
<dbReference type="GO" id="GO:0003700">
    <property type="term" value="F:DNA-binding transcription factor activity"/>
    <property type="evidence" value="ECO:0007669"/>
    <property type="project" value="InterPro"/>
</dbReference>
<dbReference type="PANTHER" id="PTHR30514">
    <property type="entry name" value="GLUCOKINASE"/>
    <property type="match status" value="1"/>
</dbReference>
<dbReference type="GO" id="GO:0097367">
    <property type="term" value="F:carbohydrate derivative binding"/>
    <property type="evidence" value="ECO:0007669"/>
    <property type="project" value="InterPro"/>
</dbReference>
<reference evidence="2 3" key="1">
    <citation type="submission" date="2018-06" db="EMBL/GenBank/DDBJ databases">
        <authorList>
            <consortium name="Pathogen Informatics"/>
            <person name="Doyle S."/>
        </authorList>
    </citation>
    <scope>NUCLEOTIDE SEQUENCE [LARGE SCALE GENOMIC DNA]</scope>
    <source>
        <strain evidence="2 3">NCTC9128</strain>
    </source>
</reference>
<protein>
    <submittedName>
        <fullName evidence="2">Phosphosugar isomerase</fullName>
        <ecNumber evidence="2">3.5.-.-</ecNumber>
    </submittedName>
</protein>
<dbReference type="GO" id="GO:1901135">
    <property type="term" value="P:carbohydrate derivative metabolic process"/>
    <property type="evidence" value="ECO:0007669"/>
    <property type="project" value="InterPro"/>
</dbReference>
<evidence type="ECO:0000259" key="1">
    <source>
        <dbReference type="PROSITE" id="PS51464"/>
    </source>
</evidence>
<dbReference type="AlphaFoldDB" id="A0A2X3EXT5"/>
<dbReference type="PROSITE" id="PS51464">
    <property type="entry name" value="SIS"/>
    <property type="match status" value="1"/>
</dbReference>
<dbReference type="Gene3D" id="3.40.50.10490">
    <property type="entry name" value="Glucose-6-phosphate isomerase like protein, domain 1"/>
    <property type="match status" value="1"/>
</dbReference>
<dbReference type="InterPro" id="IPR047640">
    <property type="entry name" value="RpiR-like"/>
</dbReference>
<evidence type="ECO:0000313" key="2">
    <source>
        <dbReference type="EMBL" id="SQC39717.1"/>
    </source>
</evidence>
<evidence type="ECO:0000313" key="3">
    <source>
        <dbReference type="Proteomes" id="UP000251088"/>
    </source>
</evidence>
<dbReference type="CDD" id="cd05710">
    <property type="entry name" value="SIS_1"/>
    <property type="match status" value="1"/>
</dbReference>
<accession>A0A2X3EXT5</accession>
<dbReference type="GO" id="GO:0016853">
    <property type="term" value="F:isomerase activity"/>
    <property type="evidence" value="ECO:0007669"/>
    <property type="project" value="UniProtKB-KW"/>
</dbReference>
<dbReference type="EC" id="3.5.-.-" evidence="2"/>
<dbReference type="EMBL" id="UAWN01000014">
    <property type="protein sequence ID" value="SQC39717.1"/>
    <property type="molecule type" value="Genomic_DNA"/>
</dbReference>
<dbReference type="Proteomes" id="UP000251088">
    <property type="component" value="Unassembled WGS sequence"/>
</dbReference>
<dbReference type="GO" id="GO:0003677">
    <property type="term" value="F:DNA binding"/>
    <property type="evidence" value="ECO:0007669"/>
    <property type="project" value="InterPro"/>
</dbReference>
<dbReference type="InterPro" id="IPR046348">
    <property type="entry name" value="SIS_dom_sf"/>
</dbReference>
<proteinExistence type="predicted"/>